<evidence type="ECO:0000313" key="4">
    <source>
        <dbReference type="Proteomes" id="UP000538196"/>
    </source>
</evidence>
<organism evidence="3 4">
    <name type="scientific">Leifsonia aquatica</name>
    <name type="common">Corynebacterium aquaticum</name>
    <dbReference type="NCBI Taxonomy" id="144185"/>
    <lineage>
        <taxon>Bacteria</taxon>
        <taxon>Bacillati</taxon>
        <taxon>Actinomycetota</taxon>
        <taxon>Actinomycetes</taxon>
        <taxon>Micrococcales</taxon>
        <taxon>Microbacteriaceae</taxon>
        <taxon>Leifsonia</taxon>
    </lineage>
</organism>
<dbReference type="EMBL" id="JACHVP010000006">
    <property type="protein sequence ID" value="MBB2969355.1"/>
    <property type="molecule type" value="Genomic_DNA"/>
</dbReference>
<sequence>MSSPATRIVRRETHSPRSTAAVIVALCLALVIAWVATEGVLSLLGVHPLLLSPRGMLTSVAGAPDAPAASLIAVAVVAGLVGVLLLAVALLPGRRARRPLDAEHAIVVADDTMLASALARTAARTAAVSADAVSVSLGRRTATVRVVPVTGTRVDRDAVRGAVSEEFAQAGPARPVRVAVLVSAAGKVGS</sequence>
<evidence type="ECO:0000259" key="2">
    <source>
        <dbReference type="Pfam" id="PF19803"/>
    </source>
</evidence>
<keyword evidence="1" id="KW-1133">Transmembrane helix</keyword>
<gene>
    <name evidence="3" type="ORF">FHX33_004138</name>
</gene>
<dbReference type="Proteomes" id="UP000538196">
    <property type="component" value="Unassembled WGS sequence"/>
</dbReference>
<name>A0A7W4UZZ1_LEIAQ</name>
<protein>
    <recommendedName>
        <fullName evidence="2">DUF6286 domain-containing protein</fullName>
    </recommendedName>
</protein>
<feature type="transmembrane region" description="Helical" evidence="1">
    <location>
        <begin position="21"/>
        <end position="46"/>
    </location>
</feature>
<proteinExistence type="predicted"/>
<keyword evidence="1" id="KW-0472">Membrane</keyword>
<dbReference type="Pfam" id="PF19803">
    <property type="entry name" value="DUF6286"/>
    <property type="match status" value="1"/>
</dbReference>
<keyword evidence="4" id="KW-1185">Reference proteome</keyword>
<dbReference type="AlphaFoldDB" id="A0A7W4UZZ1"/>
<comment type="caution">
    <text evidence="3">The sequence shown here is derived from an EMBL/GenBank/DDBJ whole genome shotgun (WGS) entry which is preliminary data.</text>
</comment>
<keyword evidence="1" id="KW-0812">Transmembrane</keyword>
<evidence type="ECO:0000313" key="3">
    <source>
        <dbReference type="EMBL" id="MBB2969355.1"/>
    </source>
</evidence>
<evidence type="ECO:0000256" key="1">
    <source>
        <dbReference type="SAM" id="Phobius"/>
    </source>
</evidence>
<dbReference type="InterPro" id="IPR046253">
    <property type="entry name" value="DUF6286"/>
</dbReference>
<accession>A0A7W4UZZ1</accession>
<feature type="domain" description="DUF6286" evidence="2">
    <location>
        <begin position="80"/>
        <end position="182"/>
    </location>
</feature>
<feature type="transmembrane region" description="Helical" evidence="1">
    <location>
        <begin position="66"/>
        <end position="91"/>
    </location>
</feature>
<reference evidence="3 4" key="1">
    <citation type="submission" date="2020-08" db="EMBL/GenBank/DDBJ databases">
        <title>Sequencing the genomes of 1000 actinobacteria strains.</title>
        <authorList>
            <person name="Klenk H.-P."/>
        </authorList>
    </citation>
    <scope>NUCLEOTIDE SEQUENCE [LARGE SCALE GENOMIC DNA]</scope>
    <source>
        <strain evidence="3 4">DSM 20146</strain>
    </source>
</reference>
<dbReference type="RefSeq" id="WP_183428922.1">
    <property type="nucleotide sequence ID" value="NZ_JACHVP010000006.1"/>
</dbReference>